<gene>
    <name evidence="2" type="ORF">TRIADDRAFT_59798</name>
</gene>
<dbReference type="GeneID" id="6757117"/>
<dbReference type="PANTHER" id="PTHR15379:SF2">
    <property type="entry name" value="CELL GROWTH REGULATOR WITH RING FINGER DOMAIN PROTEIN 1"/>
    <property type="match status" value="1"/>
</dbReference>
<proteinExistence type="predicted"/>
<dbReference type="CTD" id="6757117"/>
<keyword evidence="1" id="KW-0812">Transmembrane</keyword>
<dbReference type="OrthoDB" id="10251219at2759"/>
<feature type="transmembrane region" description="Helical" evidence="1">
    <location>
        <begin position="12"/>
        <end position="32"/>
    </location>
</feature>
<dbReference type="InterPro" id="IPR042496">
    <property type="entry name" value="CGRF1"/>
</dbReference>
<reference evidence="2 3" key="1">
    <citation type="journal article" date="2008" name="Nature">
        <title>The Trichoplax genome and the nature of placozoans.</title>
        <authorList>
            <person name="Srivastava M."/>
            <person name="Begovic E."/>
            <person name="Chapman J."/>
            <person name="Putnam N.H."/>
            <person name="Hellsten U."/>
            <person name="Kawashima T."/>
            <person name="Kuo A."/>
            <person name="Mitros T."/>
            <person name="Salamov A."/>
            <person name="Carpenter M.L."/>
            <person name="Signorovitch A.Y."/>
            <person name="Moreno M.A."/>
            <person name="Kamm K."/>
            <person name="Grimwood J."/>
            <person name="Schmutz J."/>
            <person name="Shapiro H."/>
            <person name="Grigoriev I.V."/>
            <person name="Buss L.W."/>
            <person name="Schierwater B."/>
            <person name="Dellaporta S.L."/>
            <person name="Rokhsar D.S."/>
        </authorList>
    </citation>
    <scope>NUCLEOTIDE SEQUENCE [LARGE SCALE GENOMIC DNA]</scope>
    <source>
        <strain evidence="2 3">Grell-BS-1999</strain>
    </source>
</reference>
<dbReference type="PhylomeDB" id="B3S6G6"/>
<evidence type="ECO:0000313" key="3">
    <source>
        <dbReference type="Proteomes" id="UP000009022"/>
    </source>
</evidence>
<organism evidence="2 3">
    <name type="scientific">Trichoplax adhaerens</name>
    <name type="common">Trichoplax reptans</name>
    <dbReference type="NCBI Taxonomy" id="10228"/>
    <lineage>
        <taxon>Eukaryota</taxon>
        <taxon>Metazoa</taxon>
        <taxon>Placozoa</taxon>
        <taxon>Uniplacotomia</taxon>
        <taxon>Trichoplacea</taxon>
        <taxon>Trichoplacidae</taxon>
        <taxon>Trichoplax</taxon>
    </lineage>
</organism>
<protein>
    <submittedName>
        <fullName evidence="2">Uncharacterized protein</fullName>
    </submittedName>
</protein>
<dbReference type="OMA" id="MIHIPDR"/>
<evidence type="ECO:0000256" key="1">
    <source>
        <dbReference type="SAM" id="Phobius"/>
    </source>
</evidence>
<keyword evidence="1" id="KW-0472">Membrane</keyword>
<dbReference type="GO" id="GO:0030308">
    <property type="term" value="P:negative regulation of cell growth"/>
    <property type="evidence" value="ECO:0000318"/>
    <property type="project" value="GO_Central"/>
</dbReference>
<dbReference type="FunCoup" id="B3S6G6">
    <property type="interactions" value="506"/>
</dbReference>
<sequence length="262" mass="29879">MNNEVNEGLDYTIAVIFMCCIVISCYLTRLVGGFTVTNQNNNPYKLLARPIQVSRVSNPFSVSILNQQAASTENGIELEVRSKTVGLFNSFWGVKIDQTYRIISDIQERIRKTGWKRRLLSDAFASISEVNSHSIRIEECKPNIVNCKLLHNQRISLGSLPRSSYPLVIIIEEERVDVLEDKYVIALIMVIHLPDEFFKQNCEILQKSVLTIDGHIYQLQKIFAVDQENESLQTESDLISTDNTIENEELNNIGKLKQHHPA</sequence>
<dbReference type="AlphaFoldDB" id="B3S6G6"/>
<dbReference type="STRING" id="10228.B3S6G6"/>
<dbReference type="Proteomes" id="UP000009022">
    <property type="component" value="Unassembled WGS sequence"/>
</dbReference>
<dbReference type="InParanoid" id="B3S6G6"/>
<evidence type="ECO:0000313" key="2">
    <source>
        <dbReference type="EMBL" id="EDV21756.1"/>
    </source>
</evidence>
<name>B3S6G6_TRIAD</name>
<dbReference type="RefSeq" id="XP_002115904.1">
    <property type="nucleotide sequence ID" value="XM_002115868.1"/>
</dbReference>
<dbReference type="eggNOG" id="KOG4265">
    <property type="taxonomic scope" value="Eukaryota"/>
</dbReference>
<dbReference type="EMBL" id="DS985252">
    <property type="protein sequence ID" value="EDV21756.1"/>
    <property type="molecule type" value="Genomic_DNA"/>
</dbReference>
<dbReference type="KEGG" id="tad:TRIADDRAFT_59798"/>
<keyword evidence="1" id="KW-1133">Transmembrane helix</keyword>
<keyword evidence="3" id="KW-1185">Reference proteome</keyword>
<dbReference type="HOGENOM" id="CLU_1062942_0_0_1"/>
<accession>B3S6G6</accession>
<dbReference type="PANTHER" id="PTHR15379">
    <property type="entry name" value="CELL GROWTH REGULATOR WITH RING FINGER DOMAIN PROTEIN 1"/>
    <property type="match status" value="1"/>
</dbReference>